<organism evidence="1">
    <name type="scientific">Siphoviridae sp. ct6bU4</name>
    <dbReference type="NCBI Taxonomy" id="2825344"/>
    <lineage>
        <taxon>Viruses</taxon>
        <taxon>Duplodnaviria</taxon>
        <taxon>Heunggongvirae</taxon>
        <taxon>Uroviricota</taxon>
        <taxon>Caudoviricetes</taxon>
    </lineage>
</organism>
<evidence type="ECO:0000313" key="1">
    <source>
        <dbReference type="EMBL" id="DAG03722.1"/>
    </source>
</evidence>
<dbReference type="EMBL" id="BK016234">
    <property type="protein sequence ID" value="DAG03722.1"/>
    <property type="molecule type" value="Genomic_DNA"/>
</dbReference>
<reference evidence="1" key="1">
    <citation type="journal article" date="2021" name="Proc. Natl. Acad. Sci. U.S.A.">
        <title>A Catalog of Tens of Thousands of Viruses from Human Metagenomes Reveals Hidden Associations with Chronic Diseases.</title>
        <authorList>
            <person name="Tisza M.J."/>
            <person name="Buck C.B."/>
        </authorList>
    </citation>
    <scope>NUCLEOTIDE SEQUENCE</scope>
    <source>
        <strain evidence="1">Ct6bU4</strain>
    </source>
</reference>
<proteinExistence type="predicted"/>
<name>A0A8S5VAC7_9CAUD</name>
<sequence>MPLLRLSRASNPAWLRCLHQHSYLNLPSLKPRRLRCTLFKRRKVTDSLP</sequence>
<accession>A0A8S5VAC7</accession>
<protein>
    <submittedName>
        <fullName evidence="1">Uncharacterized protein</fullName>
    </submittedName>
</protein>